<organism evidence="1">
    <name type="scientific">marine metagenome</name>
    <dbReference type="NCBI Taxonomy" id="408172"/>
    <lineage>
        <taxon>unclassified sequences</taxon>
        <taxon>metagenomes</taxon>
        <taxon>ecological metagenomes</taxon>
    </lineage>
</organism>
<sequence length="91" mass="10455">MNLLRFMIFFLLPGWILSIQVAAQESALLIQSVELIRRGKQVSIHLLTNGAPVYEVNENLQAKTLVIKFQNARLDFVDGRKERLFNDEQIA</sequence>
<evidence type="ECO:0000313" key="1">
    <source>
        <dbReference type="EMBL" id="SVD15986.1"/>
    </source>
</evidence>
<protein>
    <submittedName>
        <fullName evidence="1">Uncharacterized protein</fullName>
    </submittedName>
</protein>
<proteinExistence type="predicted"/>
<accession>A0A382T1P1</accession>
<gene>
    <name evidence="1" type="ORF">METZ01_LOCUS368840</name>
</gene>
<feature type="non-terminal residue" evidence="1">
    <location>
        <position position="91"/>
    </location>
</feature>
<dbReference type="EMBL" id="UINC01133192">
    <property type="protein sequence ID" value="SVD15986.1"/>
    <property type="molecule type" value="Genomic_DNA"/>
</dbReference>
<dbReference type="AlphaFoldDB" id="A0A382T1P1"/>
<name>A0A382T1P1_9ZZZZ</name>
<reference evidence="1" key="1">
    <citation type="submission" date="2018-05" db="EMBL/GenBank/DDBJ databases">
        <authorList>
            <person name="Lanie J.A."/>
            <person name="Ng W.-L."/>
            <person name="Kazmierczak K.M."/>
            <person name="Andrzejewski T.M."/>
            <person name="Davidsen T.M."/>
            <person name="Wayne K.J."/>
            <person name="Tettelin H."/>
            <person name="Glass J.I."/>
            <person name="Rusch D."/>
            <person name="Podicherti R."/>
            <person name="Tsui H.-C.T."/>
            <person name="Winkler M.E."/>
        </authorList>
    </citation>
    <scope>NUCLEOTIDE SEQUENCE</scope>
</reference>